<evidence type="ECO:0000313" key="5">
    <source>
        <dbReference type="Proteomes" id="UP000070501"/>
    </source>
</evidence>
<accession>A0A136IZT4</accession>
<dbReference type="AlphaFoldDB" id="A0A136IZT4"/>
<dbReference type="STRING" id="196109.A0A136IZT4"/>
<feature type="compositionally biased region" description="Low complexity" evidence="2">
    <location>
        <begin position="58"/>
        <end position="68"/>
    </location>
</feature>
<gene>
    <name evidence="4" type="ORF">Micbo1qcDRAFT_70844</name>
</gene>
<dbReference type="InterPro" id="IPR053157">
    <property type="entry name" value="Sterol_Uptake_Regulator"/>
</dbReference>
<dbReference type="PANTHER" id="PTHR47784">
    <property type="entry name" value="STEROL UPTAKE CONTROL PROTEIN 2"/>
    <property type="match status" value="1"/>
</dbReference>
<dbReference type="SMART" id="SM00066">
    <property type="entry name" value="GAL4"/>
    <property type="match status" value="1"/>
</dbReference>
<sequence>MASSTHAVMTNPFMLDGTGGLVPGSYLPRHQSHSPVPPSIMTARPSQQPLPAPPPPQYSSSQAHYAASTGSGSDDNSPPVTAAPGPQETTRRRPIPRKGHTKSRTGCYNCKRRKVKCQENQPRCAQCQRLGLNCEYPISQKNVLSVHSNVTNGNPPHAVPSALELGDLRFFYHFIVAAYPPLPLGCDEVWKRTAGISSNYDFLAHAILGLAASHLGLCTGEDFESKALSHRVTAINLLNEKLSQPCKTQQDGDALFGAVMVLAFQAAYLPDAMLEFITMVRGCDLVSKRLMPDFANSEFNTLTREGHAESMRELIQAQGEDTKNSQLMNGFITSVTLLDGLCQTPFERQYFGSMQNVIKTARNSYGAAWAEFTRLYMLPSTMTNDEFSAFAHTENWTSQLLLVHMFILDFMLGDFILHGSQRQSRAMRKKILITWIEKLGERLPPGYEDYIRWPLTYGKIMIEHQGGMVPTREYLDTFATLRTRKSESPREQDGSPTPPPGMEAYPSPSEHDMNVWLPTDGIGSEYL</sequence>
<dbReference type="PANTHER" id="PTHR47784:SF7">
    <property type="entry name" value="ZN(II)2CYS6 TRANSCRIPTION FACTOR (EUROFUNG)"/>
    <property type="match status" value="1"/>
</dbReference>
<feature type="compositionally biased region" description="Basic and acidic residues" evidence="2">
    <location>
        <begin position="484"/>
        <end position="493"/>
    </location>
</feature>
<dbReference type="CDD" id="cd00067">
    <property type="entry name" value="GAL4"/>
    <property type="match status" value="1"/>
</dbReference>
<evidence type="ECO:0000313" key="4">
    <source>
        <dbReference type="EMBL" id="KXJ90481.1"/>
    </source>
</evidence>
<evidence type="ECO:0000256" key="1">
    <source>
        <dbReference type="ARBA" id="ARBA00023242"/>
    </source>
</evidence>
<protein>
    <recommendedName>
        <fullName evidence="3">Zn(2)-C6 fungal-type domain-containing protein</fullName>
    </recommendedName>
</protein>
<dbReference type="Proteomes" id="UP000070501">
    <property type="component" value="Unassembled WGS sequence"/>
</dbReference>
<keyword evidence="5" id="KW-1185">Reference proteome</keyword>
<organism evidence="4 5">
    <name type="scientific">Microdochium bolleyi</name>
    <dbReference type="NCBI Taxonomy" id="196109"/>
    <lineage>
        <taxon>Eukaryota</taxon>
        <taxon>Fungi</taxon>
        <taxon>Dikarya</taxon>
        <taxon>Ascomycota</taxon>
        <taxon>Pezizomycotina</taxon>
        <taxon>Sordariomycetes</taxon>
        <taxon>Xylariomycetidae</taxon>
        <taxon>Xylariales</taxon>
        <taxon>Microdochiaceae</taxon>
        <taxon>Microdochium</taxon>
    </lineage>
</organism>
<dbReference type="Gene3D" id="4.10.240.10">
    <property type="entry name" value="Zn(2)-C6 fungal-type DNA-binding domain"/>
    <property type="match status" value="1"/>
</dbReference>
<feature type="compositionally biased region" description="Polar residues" evidence="2">
    <location>
        <begin position="69"/>
        <end position="79"/>
    </location>
</feature>
<dbReference type="SUPFAM" id="SSF57701">
    <property type="entry name" value="Zn2/Cys6 DNA-binding domain"/>
    <property type="match status" value="1"/>
</dbReference>
<name>A0A136IZT4_9PEZI</name>
<dbReference type="Pfam" id="PF00172">
    <property type="entry name" value="Zn_clus"/>
    <property type="match status" value="1"/>
</dbReference>
<dbReference type="PRINTS" id="PR00755">
    <property type="entry name" value="AFLATOXINBRP"/>
</dbReference>
<feature type="domain" description="Zn(2)-C6 fungal-type" evidence="3">
    <location>
        <begin position="106"/>
        <end position="136"/>
    </location>
</feature>
<dbReference type="GO" id="GO:0008270">
    <property type="term" value="F:zinc ion binding"/>
    <property type="evidence" value="ECO:0007669"/>
    <property type="project" value="InterPro"/>
</dbReference>
<dbReference type="InterPro" id="IPR036864">
    <property type="entry name" value="Zn2-C6_fun-type_DNA-bd_sf"/>
</dbReference>
<dbReference type="InterPro" id="IPR001138">
    <property type="entry name" value="Zn2Cys6_DnaBD"/>
</dbReference>
<dbReference type="PROSITE" id="PS50048">
    <property type="entry name" value="ZN2_CY6_FUNGAL_2"/>
    <property type="match status" value="1"/>
</dbReference>
<dbReference type="InParanoid" id="A0A136IZT4"/>
<feature type="compositionally biased region" description="Basic residues" evidence="2">
    <location>
        <begin position="92"/>
        <end position="103"/>
    </location>
</feature>
<dbReference type="EMBL" id="KQ964252">
    <property type="protein sequence ID" value="KXJ90481.1"/>
    <property type="molecule type" value="Genomic_DNA"/>
</dbReference>
<evidence type="ECO:0000256" key="2">
    <source>
        <dbReference type="SAM" id="MobiDB-lite"/>
    </source>
</evidence>
<keyword evidence="1" id="KW-0539">Nucleus</keyword>
<dbReference type="OrthoDB" id="416217at2759"/>
<feature type="region of interest" description="Disordered" evidence="2">
    <location>
        <begin position="481"/>
        <end position="514"/>
    </location>
</feature>
<proteinExistence type="predicted"/>
<dbReference type="PROSITE" id="PS00463">
    <property type="entry name" value="ZN2_CY6_FUNGAL_1"/>
    <property type="match status" value="1"/>
</dbReference>
<dbReference type="GO" id="GO:0001228">
    <property type="term" value="F:DNA-binding transcription activator activity, RNA polymerase II-specific"/>
    <property type="evidence" value="ECO:0007669"/>
    <property type="project" value="TreeGrafter"/>
</dbReference>
<feature type="compositionally biased region" description="Pro residues" evidence="2">
    <location>
        <begin position="48"/>
        <end position="57"/>
    </location>
</feature>
<evidence type="ECO:0000259" key="3">
    <source>
        <dbReference type="PROSITE" id="PS50048"/>
    </source>
</evidence>
<feature type="region of interest" description="Disordered" evidence="2">
    <location>
        <begin position="24"/>
        <end position="104"/>
    </location>
</feature>
<reference evidence="5" key="1">
    <citation type="submission" date="2016-02" db="EMBL/GenBank/DDBJ databases">
        <title>Draft genome sequence of Microdochium bolleyi, a fungal endophyte of beachgrass.</title>
        <authorList>
            <consortium name="DOE Joint Genome Institute"/>
            <person name="David A.S."/>
            <person name="May G."/>
            <person name="Haridas S."/>
            <person name="Lim J."/>
            <person name="Wang M."/>
            <person name="Labutti K."/>
            <person name="Lipzen A."/>
            <person name="Barry K."/>
            <person name="Grigoriev I.V."/>
        </authorList>
    </citation>
    <scope>NUCLEOTIDE SEQUENCE [LARGE SCALE GENOMIC DNA]</scope>
    <source>
        <strain evidence="5">J235TASD1</strain>
    </source>
</reference>